<accession>D7FUC5</accession>
<sequence>MTNKEDDGAHRVGSESDVVDFVEARIKLSLAELATGTGDDPMGTGDDATTTGDDGKASWASHPWDDDEHWDDYKKYLDHNSFFTEEEREEVCPFPSVWSE</sequence>
<dbReference type="InParanoid" id="D7FUC5"/>
<evidence type="ECO:0000256" key="1">
    <source>
        <dbReference type="SAM" id="MobiDB-lite"/>
    </source>
</evidence>
<dbReference type="AlphaFoldDB" id="D7FUC5"/>
<keyword evidence="3" id="KW-1185">Reference proteome</keyword>
<name>D7FUC5_ECTSI</name>
<dbReference type="Proteomes" id="UP000002630">
    <property type="component" value="Linkage Group LG09"/>
</dbReference>
<evidence type="ECO:0000313" key="3">
    <source>
        <dbReference type="Proteomes" id="UP000002630"/>
    </source>
</evidence>
<proteinExistence type="predicted"/>
<protein>
    <submittedName>
        <fullName evidence="2">Uncharacterized protein</fullName>
    </submittedName>
</protein>
<gene>
    <name evidence="2" type="ORF">Esi_0027_0035</name>
</gene>
<dbReference type="EMBL" id="FN648453">
    <property type="protein sequence ID" value="CBJ26195.1"/>
    <property type="molecule type" value="Genomic_DNA"/>
</dbReference>
<evidence type="ECO:0000313" key="2">
    <source>
        <dbReference type="EMBL" id="CBJ26195.1"/>
    </source>
</evidence>
<organism evidence="2 3">
    <name type="scientific">Ectocarpus siliculosus</name>
    <name type="common">Brown alga</name>
    <name type="synonym">Conferva siliculosa</name>
    <dbReference type="NCBI Taxonomy" id="2880"/>
    <lineage>
        <taxon>Eukaryota</taxon>
        <taxon>Sar</taxon>
        <taxon>Stramenopiles</taxon>
        <taxon>Ochrophyta</taxon>
        <taxon>PX clade</taxon>
        <taxon>Phaeophyceae</taxon>
        <taxon>Ectocarpales</taxon>
        <taxon>Ectocarpaceae</taxon>
        <taxon>Ectocarpus</taxon>
    </lineage>
</organism>
<reference evidence="2 3" key="1">
    <citation type="journal article" date="2010" name="Nature">
        <title>The Ectocarpus genome and the independent evolution of multicellularity in brown algae.</title>
        <authorList>
            <person name="Cock J.M."/>
            <person name="Sterck L."/>
            <person name="Rouze P."/>
            <person name="Scornet D."/>
            <person name="Allen A.E."/>
            <person name="Amoutzias G."/>
            <person name="Anthouard V."/>
            <person name="Artiguenave F."/>
            <person name="Aury J.M."/>
            <person name="Badger J.H."/>
            <person name="Beszteri B."/>
            <person name="Billiau K."/>
            <person name="Bonnet E."/>
            <person name="Bothwell J.H."/>
            <person name="Bowler C."/>
            <person name="Boyen C."/>
            <person name="Brownlee C."/>
            <person name="Carrano C.J."/>
            <person name="Charrier B."/>
            <person name="Cho G.Y."/>
            <person name="Coelho S.M."/>
            <person name="Collen J."/>
            <person name="Corre E."/>
            <person name="Da Silva C."/>
            <person name="Delage L."/>
            <person name="Delaroque N."/>
            <person name="Dittami S.M."/>
            <person name="Doulbeau S."/>
            <person name="Elias M."/>
            <person name="Farnham G."/>
            <person name="Gachon C.M."/>
            <person name="Gschloessl B."/>
            <person name="Heesch S."/>
            <person name="Jabbari K."/>
            <person name="Jubin C."/>
            <person name="Kawai H."/>
            <person name="Kimura K."/>
            <person name="Kloareg B."/>
            <person name="Kupper F.C."/>
            <person name="Lang D."/>
            <person name="Le Bail A."/>
            <person name="Leblanc C."/>
            <person name="Lerouge P."/>
            <person name="Lohr M."/>
            <person name="Lopez P.J."/>
            <person name="Martens C."/>
            <person name="Maumus F."/>
            <person name="Michel G."/>
            <person name="Miranda-Saavedra D."/>
            <person name="Morales J."/>
            <person name="Moreau H."/>
            <person name="Motomura T."/>
            <person name="Nagasato C."/>
            <person name="Napoli C.A."/>
            <person name="Nelson D.R."/>
            <person name="Nyvall-Collen P."/>
            <person name="Peters A.F."/>
            <person name="Pommier C."/>
            <person name="Potin P."/>
            <person name="Poulain J."/>
            <person name="Quesneville H."/>
            <person name="Read B."/>
            <person name="Rensing S.A."/>
            <person name="Ritter A."/>
            <person name="Rousvoal S."/>
            <person name="Samanta M."/>
            <person name="Samson G."/>
            <person name="Schroeder D.C."/>
            <person name="Segurens B."/>
            <person name="Strittmatter M."/>
            <person name="Tonon T."/>
            <person name="Tregear J.W."/>
            <person name="Valentin K."/>
            <person name="von Dassow P."/>
            <person name="Yamagishi T."/>
            <person name="Van de Peer Y."/>
            <person name="Wincker P."/>
        </authorList>
    </citation>
    <scope>NUCLEOTIDE SEQUENCE [LARGE SCALE GENOMIC DNA]</scope>
    <source>
        <strain evidence="3">Ec32 / CCAP1310/4</strain>
    </source>
</reference>
<feature type="region of interest" description="Disordered" evidence="1">
    <location>
        <begin position="35"/>
        <end position="64"/>
    </location>
</feature>
<feature type="compositionally biased region" description="Low complexity" evidence="1">
    <location>
        <begin position="35"/>
        <end position="52"/>
    </location>
</feature>
<dbReference type="EMBL" id="FN649734">
    <property type="protein sequence ID" value="CBJ26195.1"/>
    <property type="molecule type" value="Genomic_DNA"/>
</dbReference>